<evidence type="ECO:0000313" key="2">
    <source>
        <dbReference type="Proteomes" id="UP000278756"/>
    </source>
</evidence>
<dbReference type="InterPro" id="IPR007709">
    <property type="entry name" value="N-FG_amidohydro"/>
</dbReference>
<name>A0A3G9FYT3_9CAUL</name>
<accession>A0A3G9FYT3</accession>
<gene>
    <name evidence="1" type="ORF">EM6_0115</name>
</gene>
<dbReference type="AlphaFoldDB" id="A0A3G9FYT3"/>
<dbReference type="GO" id="GO:0050129">
    <property type="term" value="F:N-formylglutamate deformylase activity"/>
    <property type="evidence" value="ECO:0007669"/>
    <property type="project" value="UniProtKB-EC"/>
</dbReference>
<dbReference type="OrthoDB" id="9802050at2"/>
<sequence length="289" mass="31318">MADLSSPVETVPAVDVRRPAVKGCGLVFALPHSGPYLPPAFVAAARYEAQHLRMTEDAFVDALIGFETLEGVWAVRANYSRAYVDVNRHPLELDPRLIRGALPKGALSQSLRVRSGYGVIPRCLSGGREIHAQPISYDEAARRLAQVHVPYHRALTEALAEAKSAHGRVTLIDWHSMPSTTLKPGSEAQPSAKLADIVLGDLHGEACAPGLTAFVRQVFEAHGFRVAHNHPFAGGYTLERYAQPPKGVEALQIELNRGLYMDEATLTLSPNAGRMKAAIAAVIDGLKRR</sequence>
<dbReference type="Proteomes" id="UP000278756">
    <property type="component" value="Chromosome 1"/>
</dbReference>
<organism evidence="1 2">
    <name type="scientific">Asticcacaulis excentricus</name>
    <dbReference type="NCBI Taxonomy" id="78587"/>
    <lineage>
        <taxon>Bacteria</taxon>
        <taxon>Pseudomonadati</taxon>
        <taxon>Pseudomonadota</taxon>
        <taxon>Alphaproteobacteria</taxon>
        <taxon>Caulobacterales</taxon>
        <taxon>Caulobacteraceae</taxon>
        <taxon>Asticcacaulis</taxon>
    </lineage>
</organism>
<dbReference type="SUPFAM" id="SSF53187">
    <property type="entry name" value="Zn-dependent exopeptidases"/>
    <property type="match status" value="1"/>
</dbReference>
<dbReference type="EC" id="3.5.1.68" evidence="1"/>
<keyword evidence="1" id="KW-0378">Hydrolase</keyword>
<dbReference type="EMBL" id="AP018827">
    <property type="protein sequence ID" value="BBF79547.1"/>
    <property type="molecule type" value="Genomic_DNA"/>
</dbReference>
<evidence type="ECO:0000313" key="1">
    <source>
        <dbReference type="EMBL" id="BBF79547.1"/>
    </source>
</evidence>
<reference evidence="2" key="1">
    <citation type="journal article" date="2017" name="Biotechnol. Biofuels">
        <title>Evaluation of environmental bacterial communities as a factor affecting the growth of duckweed Lemna minor.</title>
        <authorList>
            <person name="Ishizawa H."/>
            <person name="Kuroda M."/>
            <person name="Morikawa M."/>
            <person name="Ike M."/>
        </authorList>
    </citation>
    <scope>NUCLEOTIDE SEQUENCE [LARGE SCALE GENOMIC DNA]</scope>
    <source>
        <strain evidence="2">M6</strain>
    </source>
</reference>
<reference evidence="2" key="2">
    <citation type="journal article" date="2017" name="Plant Physiol. Biochem.">
        <title>Differential oxidative and antioxidative response of duckweed Lemna minor toward plant growth promoting/inhibiting bacteria.</title>
        <authorList>
            <person name="Ishizawa H."/>
            <person name="Kuroda M."/>
            <person name="Morikawa M."/>
            <person name="Ike M."/>
        </authorList>
    </citation>
    <scope>NUCLEOTIDE SEQUENCE [LARGE SCALE GENOMIC DNA]</scope>
    <source>
        <strain evidence="2">M6</strain>
    </source>
</reference>
<dbReference type="RefSeq" id="WP_126419547.1">
    <property type="nucleotide sequence ID" value="NZ_AP018827.1"/>
</dbReference>
<proteinExistence type="predicted"/>
<dbReference type="Gene3D" id="3.40.630.40">
    <property type="entry name" value="Zn-dependent exopeptidases"/>
    <property type="match status" value="1"/>
</dbReference>
<dbReference type="Pfam" id="PF05013">
    <property type="entry name" value="FGase"/>
    <property type="match status" value="1"/>
</dbReference>
<protein>
    <submittedName>
        <fullName evidence="1">N-formylglutamate deformylase</fullName>
        <ecNumber evidence="1">3.5.1.68</ecNumber>
    </submittedName>
</protein>